<dbReference type="PROSITE" id="PS00622">
    <property type="entry name" value="HTH_LUXR_1"/>
    <property type="match status" value="1"/>
</dbReference>
<dbReference type="CDD" id="cd17535">
    <property type="entry name" value="REC_NarL-like"/>
    <property type="match status" value="1"/>
</dbReference>
<dbReference type="Gene3D" id="3.40.50.2300">
    <property type="match status" value="1"/>
</dbReference>
<gene>
    <name evidence="8" type="ORF">H8L32_15710</name>
</gene>
<dbReference type="InterPro" id="IPR011006">
    <property type="entry name" value="CheY-like_superfamily"/>
</dbReference>
<evidence type="ECO:0000313" key="9">
    <source>
        <dbReference type="Proteomes" id="UP000650424"/>
    </source>
</evidence>
<keyword evidence="4" id="KW-0804">Transcription</keyword>
<dbReference type="EMBL" id="JACOGF010000008">
    <property type="protein sequence ID" value="MBC3918937.1"/>
    <property type="molecule type" value="Genomic_DNA"/>
</dbReference>
<dbReference type="InterPro" id="IPR016032">
    <property type="entry name" value="Sig_transdc_resp-reg_C-effctor"/>
</dbReference>
<dbReference type="InterPro" id="IPR039420">
    <property type="entry name" value="WalR-like"/>
</dbReference>
<accession>A0ABR6ZSU7</accession>
<evidence type="ECO:0000256" key="2">
    <source>
        <dbReference type="ARBA" id="ARBA00023015"/>
    </source>
</evidence>
<dbReference type="InterPro" id="IPR058245">
    <property type="entry name" value="NreC/VraR/RcsB-like_REC"/>
</dbReference>
<dbReference type="PROSITE" id="PS50043">
    <property type="entry name" value="HTH_LUXR_2"/>
    <property type="match status" value="1"/>
</dbReference>
<organism evidence="8 9">
    <name type="scientific">Undibacterium hunanense</name>
    <dbReference type="NCBI Taxonomy" id="2762292"/>
    <lineage>
        <taxon>Bacteria</taxon>
        <taxon>Pseudomonadati</taxon>
        <taxon>Pseudomonadota</taxon>
        <taxon>Betaproteobacteria</taxon>
        <taxon>Burkholderiales</taxon>
        <taxon>Oxalobacteraceae</taxon>
        <taxon>Undibacterium</taxon>
    </lineage>
</organism>
<evidence type="ECO:0000256" key="4">
    <source>
        <dbReference type="ARBA" id="ARBA00023163"/>
    </source>
</evidence>
<evidence type="ECO:0000256" key="1">
    <source>
        <dbReference type="ARBA" id="ARBA00022553"/>
    </source>
</evidence>
<keyword evidence="2" id="KW-0805">Transcription regulation</keyword>
<dbReference type="PRINTS" id="PR00038">
    <property type="entry name" value="HTHLUXR"/>
</dbReference>
<evidence type="ECO:0000256" key="3">
    <source>
        <dbReference type="ARBA" id="ARBA00023125"/>
    </source>
</evidence>
<feature type="modified residue" description="4-aspartylphosphate" evidence="5">
    <location>
        <position position="78"/>
    </location>
</feature>
<dbReference type="InterPro" id="IPR001789">
    <property type="entry name" value="Sig_transdc_resp-reg_receiver"/>
</dbReference>
<evidence type="ECO:0000259" key="7">
    <source>
        <dbReference type="PROSITE" id="PS50110"/>
    </source>
</evidence>
<dbReference type="PANTHER" id="PTHR43214">
    <property type="entry name" value="TWO-COMPONENT RESPONSE REGULATOR"/>
    <property type="match status" value="1"/>
</dbReference>
<reference evidence="8 9" key="1">
    <citation type="submission" date="2020-08" db="EMBL/GenBank/DDBJ databases">
        <title>Novel species isolated from subtropical streams in China.</title>
        <authorList>
            <person name="Lu H."/>
        </authorList>
    </citation>
    <scope>NUCLEOTIDE SEQUENCE [LARGE SCALE GENOMIC DNA]</scope>
    <source>
        <strain evidence="8 9">CY18W</strain>
    </source>
</reference>
<evidence type="ECO:0000313" key="8">
    <source>
        <dbReference type="EMBL" id="MBC3918937.1"/>
    </source>
</evidence>
<keyword evidence="3" id="KW-0238">DNA-binding</keyword>
<keyword evidence="9" id="KW-1185">Reference proteome</keyword>
<dbReference type="SMART" id="SM00448">
    <property type="entry name" value="REC"/>
    <property type="match status" value="1"/>
</dbReference>
<dbReference type="InterPro" id="IPR000792">
    <property type="entry name" value="Tscrpt_reg_LuxR_C"/>
</dbReference>
<protein>
    <submittedName>
        <fullName evidence="8">Response regulator transcription factor</fullName>
    </submittedName>
</protein>
<keyword evidence="1 5" id="KW-0597">Phosphoprotein</keyword>
<dbReference type="SMART" id="SM00421">
    <property type="entry name" value="HTH_LUXR"/>
    <property type="match status" value="1"/>
</dbReference>
<name>A0ABR6ZSU7_9BURK</name>
<dbReference type="CDD" id="cd06170">
    <property type="entry name" value="LuxR_C_like"/>
    <property type="match status" value="1"/>
</dbReference>
<evidence type="ECO:0000256" key="5">
    <source>
        <dbReference type="PROSITE-ProRule" id="PRU00169"/>
    </source>
</evidence>
<feature type="domain" description="HTH luxR-type" evidence="6">
    <location>
        <begin position="159"/>
        <end position="224"/>
    </location>
</feature>
<dbReference type="Pfam" id="PF00196">
    <property type="entry name" value="GerE"/>
    <property type="match status" value="1"/>
</dbReference>
<evidence type="ECO:0000259" key="6">
    <source>
        <dbReference type="PROSITE" id="PS50043"/>
    </source>
</evidence>
<dbReference type="Pfam" id="PF00072">
    <property type="entry name" value="Response_reg"/>
    <property type="match status" value="1"/>
</dbReference>
<dbReference type="RefSeq" id="WP_186948214.1">
    <property type="nucleotide sequence ID" value="NZ_JACOGF010000008.1"/>
</dbReference>
<proteinExistence type="predicted"/>
<dbReference type="SUPFAM" id="SSF52172">
    <property type="entry name" value="CheY-like"/>
    <property type="match status" value="1"/>
</dbReference>
<dbReference type="PANTHER" id="PTHR43214:SF41">
    <property type="entry name" value="NITRATE_NITRITE RESPONSE REGULATOR PROTEIN NARP"/>
    <property type="match status" value="1"/>
</dbReference>
<dbReference type="SUPFAM" id="SSF46894">
    <property type="entry name" value="C-terminal effector domain of the bipartite response regulators"/>
    <property type="match status" value="1"/>
</dbReference>
<sequence>MTDQQTVQPLLTEAKPDSAHEQPAQVHLLLVDDHPLVRDGLRARLETIASIHVAGEAGSAEEALAIAASTSINLVLMDINLGAGNGIGLTARFTADYPDIAVIMLSMHEKAEYVNQSMQAGARAYVLKDAPAVEIIEAIDTVIAGGMYFSSGLKRQNGTPDNSQVLTQREQGILKSIATGKSNKHIANELGLSVRTVETHRLNIKRKLNIEGQADLIRYALNNVIA</sequence>
<dbReference type="Proteomes" id="UP000650424">
    <property type="component" value="Unassembled WGS sequence"/>
</dbReference>
<feature type="domain" description="Response regulatory" evidence="7">
    <location>
        <begin position="27"/>
        <end position="143"/>
    </location>
</feature>
<dbReference type="PROSITE" id="PS50110">
    <property type="entry name" value="RESPONSE_REGULATORY"/>
    <property type="match status" value="1"/>
</dbReference>
<comment type="caution">
    <text evidence="8">The sequence shown here is derived from an EMBL/GenBank/DDBJ whole genome shotgun (WGS) entry which is preliminary data.</text>
</comment>